<dbReference type="GO" id="GO:0016887">
    <property type="term" value="F:ATP hydrolysis activity"/>
    <property type="evidence" value="ECO:0007669"/>
    <property type="project" value="InterPro"/>
</dbReference>
<keyword evidence="2" id="KW-0813">Transport</keyword>
<comment type="similarity">
    <text evidence="8">Belongs to the ABC transporter superfamily. Macrolide exporter (TC 3.A.1.122) family.</text>
</comment>
<keyword evidence="7" id="KW-0472">Membrane</keyword>
<evidence type="ECO:0000256" key="5">
    <source>
        <dbReference type="ARBA" id="ARBA00022741"/>
    </source>
</evidence>
<evidence type="ECO:0000256" key="7">
    <source>
        <dbReference type="ARBA" id="ARBA00023136"/>
    </source>
</evidence>
<dbReference type="CDD" id="cd03255">
    <property type="entry name" value="ABC_MJ0796_LolCDE_FtsE"/>
    <property type="match status" value="1"/>
</dbReference>
<evidence type="ECO:0000259" key="9">
    <source>
        <dbReference type="PROSITE" id="PS50893"/>
    </source>
</evidence>
<dbReference type="SMART" id="SM00382">
    <property type="entry name" value="AAA"/>
    <property type="match status" value="1"/>
</dbReference>
<dbReference type="Proteomes" id="UP001212189">
    <property type="component" value="Chromosome"/>
</dbReference>
<dbReference type="PANTHER" id="PTHR42798:SF2">
    <property type="entry name" value="ABC TRANSPORTER ATP-BINDING PROTEIN MG467-RELATED"/>
    <property type="match status" value="1"/>
</dbReference>
<evidence type="ECO:0000313" key="11">
    <source>
        <dbReference type="Proteomes" id="UP001212189"/>
    </source>
</evidence>
<dbReference type="InterPro" id="IPR003439">
    <property type="entry name" value="ABC_transporter-like_ATP-bd"/>
</dbReference>
<dbReference type="InterPro" id="IPR017871">
    <property type="entry name" value="ABC_transporter-like_CS"/>
</dbReference>
<protein>
    <submittedName>
        <fullName evidence="10">ABC transporter ATP-binding protein</fullName>
    </submittedName>
</protein>
<keyword evidence="11" id="KW-1185">Reference proteome</keyword>
<keyword evidence="4" id="KW-0812">Transmembrane</keyword>
<evidence type="ECO:0000256" key="4">
    <source>
        <dbReference type="ARBA" id="ARBA00022692"/>
    </source>
</evidence>
<dbReference type="RefSeq" id="WP_269817687.1">
    <property type="nucleotide sequence ID" value="NZ_CP114976.1"/>
</dbReference>
<dbReference type="KEGG" id="dce:O6P33_10255"/>
<dbReference type="Gene3D" id="3.40.50.300">
    <property type="entry name" value="P-loop containing nucleotide triphosphate hydrolases"/>
    <property type="match status" value="1"/>
</dbReference>
<sequence>MSKSAVLAQAAEQQVVLQLDMLNKIFNAGTPLQNHVLHDISLQVSRGELVALVGTSGSGKSTLLNVMGLLDVSSSGELRIQGHRVQGMTEQQRTQLRSESIGFVFQFHHLISAFSVLDNVLMPLMLRYGKPSKEQIAYAEYLLNEVGLAQFMRQSTNRLSGGQQQRVAIARALVTKPALVLADEPTGNLDTQTADEVFRLFERFNVEHQCAIVIVTHDPRLSARCPRTIRLTDGRIVYDGPSADLPSLFV</sequence>
<organism evidence="10 11">
    <name type="scientific">Denitrificimonas caeni</name>
    <dbReference type="NCBI Taxonomy" id="521720"/>
    <lineage>
        <taxon>Bacteria</taxon>
        <taxon>Pseudomonadati</taxon>
        <taxon>Pseudomonadota</taxon>
        <taxon>Gammaproteobacteria</taxon>
        <taxon>Pseudomonadales</taxon>
        <taxon>Pseudomonadaceae</taxon>
        <taxon>Denitrificimonas</taxon>
    </lineage>
</organism>
<evidence type="ECO:0000256" key="1">
    <source>
        <dbReference type="ARBA" id="ARBA00004429"/>
    </source>
</evidence>
<dbReference type="PANTHER" id="PTHR42798">
    <property type="entry name" value="LIPOPROTEIN-RELEASING SYSTEM ATP-BINDING PROTEIN LOLD"/>
    <property type="match status" value="1"/>
</dbReference>
<comment type="subcellular location">
    <subcellularLocation>
        <location evidence="1">Cell inner membrane</location>
        <topology evidence="1">Multi-pass membrane protein</topology>
    </subcellularLocation>
</comment>
<feature type="domain" description="ABC transporter" evidence="9">
    <location>
        <begin position="17"/>
        <end position="250"/>
    </location>
</feature>
<dbReference type="FunFam" id="3.40.50.300:FF:000032">
    <property type="entry name" value="Export ABC transporter ATP-binding protein"/>
    <property type="match status" value="1"/>
</dbReference>
<dbReference type="InterPro" id="IPR003593">
    <property type="entry name" value="AAA+_ATPase"/>
</dbReference>
<evidence type="ECO:0000256" key="8">
    <source>
        <dbReference type="ARBA" id="ARBA00038388"/>
    </source>
</evidence>
<dbReference type="GO" id="GO:0022857">
    <property type="term" value="F:transmembrane transporter activity"/>
    <property type="evidence" value="ECO:0007669"/>
    <property type="project" value="UniProtKB-ARBA"/>
</dbReference>
<dbReference type="Pfam" id="PF00005">
    <property type="entry name" value="ABC_tran"/>
    <property type="match status" value="1"/>
</dbReference>
<name>A0AAE9VM74_9GAMM</name>
<dbReference type="GO" id="GO:0005886">
    <property type="term" value="C:plasma membrane"/>
    <property type="evidence" value="ECO:0007669"/>
    <property type="project" value="UniProtKB-SubCell"/>
</dbReference>
<proteinExistence type="inferred from homology"/>
<dbReference type="EMBL" id="CP114976">
    <property type="protein sequence ID" value="WBE24743.1"/>
    <property type="molecule type" value="Genomic_DNA"/>
</dbReference>
<dbReference type="AlphaFoldDB" id="A0AAE9VM74"/>
<dbReference type="PROSITE" id="PS50893">
    <property type="entry name" value="ABC_TRANSPORTER_2"/>
    <property type="match status" value="1"/>
</dbReference>
<keyword evidence="5" id="KW-0547">Nucleotide-binding</keyword>
<keyword evidence="3" id="KW-1003">Cell membrane</keyword>
<evidence type="ECO:0000313" key="10">
    <source>
        <dbReference type="EMBL" id="WBE24743.1"/>
    </source>
</evidence>
<dbReference type="GO" id="GO:0005524">
    <property type="term" value="F:ATP binding"/>
    <property type="evidence" value="ECO:0007669"/>
    <property type="project" value="UniProtKB-KW"/>
</dbReference>
<dbReference type="PROSITE" id="PS00211">
    <property type="entry name" value="ABC_TRANSPORTER_1"/>
    <property type="match status" value="1"/>
</dbReference>
<evidence type="ECO:0000256" key="6">
    <source>
        <dbReference type="ARBA" id="ARBA00022840"/>
    </source>
</evidence>
<reference evidence="10 11" key="1">
    <citation type="submission" date="2022-12" db="EMBL/GenBank/DDBJ databases">
        <title>Coexistence and Characterization of a Novel Tigecycline Resistance gene tet(X) variant and blaNDM-1 in a Pseudomonas caeni Isolate of Chicken Origin.</title>
        <authorList>
            <person name="Lu X."/>
            <person name="Zhang L."/>
            <person name="Li R."/>
            <person name="Wang Z."/>
        </authorList>
    </citation>
    <scope>NUCLEOTIDE SEQUENCE [LARGE SCALE GENOMIC DNA]</scope>
    <source>
        <strain evidence="10 11">CE14</strain>
    </source>
</reference>
<dbReference type="SUPFAM" id="SSF52540">
    <property type="entry name" value="P-loop containing nucleoside triphosphate hydrolases"/>
    <property type="match status" value="1"/>
</dbReference>
<dbReference type="InterPro" id="IPR017911">
    <property type="entry name" value="MacB-like_ATP-bd"/>
</dbReference>
<accession>A0AAE9VM74</accession>
<evidence type="ECO:0000256" key="2">
    <source>
        <dbReference type="ARBA" id="ARBA00022448"/>
    </source>
</evidence>
<keyword evidence="6 10" id="KW-0067">ATP-binding</keyword>
<dbReference type="GO" id="GO:1902495">
    <property type="term" value="C:transmembrane transporter complex"/>
    <property type="evidence" value="ECO:0007669"/>
    <property type="project" value="UniProtKB-ARBA"/>
</dbReference>
<gene>
    <name evidence="10" type="ORF">O6P33_10255</name>
</gene>
<evidence type="ECO:0000256" key="3">
    <source>
        <dbReference type="ARBA" id="ARBA00022475"/>
    </source>
</evidence>
<dbReference type="InterPro" id="IPR027417">
    <property type="entry name" value="P-loop_NTPase"/>
</dbReference>